<feature type="compositionally biased region" description="Polar residues" evidence="1">
    <location>
        <begin position="324"/>
        <end position="337"/>
    </location>
</feature>
<evidence type="ECO:0000313" key="2">
    <source>
        <dbReference type="Proteomes" id="UP000085678"/>
    </source>
</evidence>
<feature type="region of interest" description="Disordered" evidence="1">
    <location>
        <begin position="470"/>
        <end position="496"/>
    </location>
</feature>
<dbReference type="RefSeq" id="XP_023931333.1">
    <property type="nucleotide sequence ID" value="XM_024075565.1"/>
</dbReference>
<feature type="compositionally biased region" description="Low complexity" evidence="1">
    <location>
        <begin position="829"/>
        <end position="843"/>
    </location>
</feature>
<dbReference type="KEGG" id="lak:106159434"/>
<dbReference type="Proteomes" id="UP000085678">
    <property type="component" value="Unplaced"/>
</dbReference>
<feature type="compositionally biased region" description="Acidic residues" evidence="1">
    <location>
        <begin position="802"/>
        <end position="813"/>
    </location>
</feature>
<gene>
    <name evidence="3" type="primary">LOC106159434</name>
</gene>
<feature type="region of interest" description="Disordered" evidence="1">
    <location>
        <begin position="1"/>
        <end position="34"/>
    </location>
</feature>
<feature type="region of interest" description="Disordered" evidence="1">
    <location>
        <begin position="389"/>
        <end position="430"/>
    </location>
</feature>
<dbReference type="STRING" id="7574.A0A2R2MM83"/>
<keyword evidence="2" id="KW-1185">Reference proteome</keyword>
<feature type="compositionally biased region" description="Basic and acidic residues" evidence="1">
    <location>
        <begin position="308"/>
        <end position="323"/>
    </location>
</feature>
<feature type="region of interest" description="Disordered" evidence="1">
    <location>
        <begin position="801"/>
        <end position="854"/>
    </location>
</feature>
<name>A0A2R2MM83_LINAN</name>
<feature type="compositionally biased region" description="Polar residues" evidence="1">
    <location>
        <begin position="242"/>
        <end position="264"/>
    </location>
</feature>
<feature type="region of interest" description="Disordered" evidence="1">
    <location>
        <begin position="731"/>
        <end position="757"/>
    </location>
</feature>
<feature type="region of interest" description="Disordered" evidence="1">
    <location>
        <begin position="301"/>
        <end position="363"/>
    </location>
</feature>
<dbReference type="OrthoDB" id="10064600at2759"/>
<feature type="region of interest" description="Disordered" evidence="1">
    <location>
        <begin position="707"/>
        <end position="726"/>
    </location>
</feature>
<dbReference type="InParanoid" id="A0A2R2MM83"/>
<protein>
    <submittedName>
        <fullName evidence="3">Uncharacterized protein LOC106159434</fullName>
    </submittedName>
</protein>
<reference evidence="3" key="1">
    <citation type="submission" date="2025-08" db="UniProtKB">
        <authorList>
            <consortium name="RefSeq"/>
        </authorList>
    </citation>
    <scope>IDENTIFICATION</scope>
    <source>
        <tissue evidence="3">Gonads</tissue>
    </source>
</reference>
<proteinExistence type="predicted"/>
<dbReference type="GeneID" id="106159434"/>
<feature type="compositionally biased region" description="Polar residues" evidence="1">
    <location>
        <begin position="222"/>
        <end position="233"/>
    </location>
</feature>
<feature type="compositionally biased region" description="Polar residues" evidence="1">
    <location>
        <begin position="711"/>
        <end position="726"/>
    </location>
</feature>
<feature type="compositionally biased region" description="Polar residues" evidence="1">
    <location>
        <begin position="175"/>
        <end position="190"/>
    </location>
</feature>
<organism evidence="2 3">
    <name type="scientific">Lingula anatina</name>
    <name type="common">Brachiopod</name>
    <name type="synonym">Lingula unguis</name>
    <dbReference type="NCBI Taxonomy" id="7574"/>
    <lineage>
        <taxon>Eukaryota</taxon>
        <taxon>Metazoa</taxon>
        <taxon>Spiralia</taxon>
        <taxon>Lophotrochozoa</taxon>
        <taxon>Brachiopoda</taxon>
        <taxon>Linguliformea</taxon>
        <taxon>Lingulata</taxon>
        <taxon>Lingulida</taxon>
        <taxon>Linguloidea</taxon>
        <taxon>Lingulidae</taxon>
        <taxon>Lingula</taxon>
    </lineage>
</organism>
<evidence type="ECO:0000256" key="1">
    <source>
        <dbReference type="SAM" id="MobiDB-lite"/>
    </source>
</evidence>
<dbReference type="AlphaFoldDB" id="A0A2R2MM83"/>
<feature type="region of interest" description="Disordered" evidence="1">
    <location>
        <begin position="222"/>
        <end position="264"/>
    </location>
</feature>
<evidence type="ECO:0000313" key="3">
    <source>
        <dbReference type="RefSeq" id="XP_023931333.1"/>
    </source>
</evidence>
<feature type="compositionally biased region" description="Low complexity" evidence="1">
    <location>
        <begin position="398"/>
        <end position="407"/>
    </location>
</feature>
<accession>A0A2R2MM83</accession>
<feature type="compositionally biased region" description="Polar residues" evidence="1">
    <location>
        <begin position="7"/>
        <end position="22"/>
    </location>
</feature>
<sequence>MEGGLAMSQSRTSSLSRDQQTLEPGRRKAGTPATLTHCSQFGPVAQSEPRHSSAFGDLGAVDWDYFSSDVDPSAVHGTYALNGEVSQEDSLGVNVETPGDDMENYFRSNLHLLEHLRVQEGPSGTETSVRRNNIQVISHSFGQVTGQGDIDQDVGHSNTGQGEGQSDKPIMPKSSFATVNGGETSMQSLGSERHSCAIDGGEEELERNSNVANIPVNTVNSEDTKCKSNSSKGGQIFKGRKNTSVTQTVVRPSTDGSDNDNMNTDLTTPHMLTHIRHGEIPTSDENNHRSVLTSLETASLSHKTGYPSDHDFHSSWSDKESNLRSRGSGTLYATLNGPTDHGSYTKREQVTGTTGASVSPRDAPGCDRCGIQGVQVTRDNAQCHVCNANGLDPPDRQATSASSTRTSVHCSNGGDSGGSAGEPSNTSSTAQNQENDVLDFIDTDISSQVCNGLVNSASYRTAYSLSVDQSGLNDDSSSDEGFPQQPLNLPLSFRNGDIGLGDDDAASCSSEDEGLPRTRHQHGELMVGGAGATVPSDSQQLSCNIVNSGSSSSGTSASARPRAFPCPAGCVHSCMCNSPMPKIPSSIANKRKNNFYKEQHQNNLNDAHEAQASSNSESYQSSPFYSPDTDFLDFDLDPGSSEWTMSGSDGGHGEVDDLGGGHCPRVRGNIDFVSREHDIQDVLQLDPAVSFNNLDFRFEEFSSSHSFEQSNVSRQTSTSNFDNDENSFQFEIPQDLEESEQTCRKERDGDSDEDELAAPAGWAEQTARQLHNVNFDQGDLGGDEIQLLGFLERQELLHTLPDTDEEEEEEEDLYVGASDNIDDGGIDGNLGHSQQSEQQKQQQNHMIQEKQQDPKVKKTMIWKEYEALSLQVKQIGTSACGPTAVINVLQALKVEMDQEMVSSRIRARLRAETAPVAEYLLSRSVAGTTAEDLIAGIEQVTEGHVKGRFFQFHPHQDIKLLHWLSAWICKGAVPLATLNLQCGTPPGGQNLIPDAWHHQMVYGVGPKGIYLTNPLELVPEETMLAQLCCESLLLIRREDIVKRWSVDCDLRPLLTQADPRWRTLNVLGQVINVIREEFTPHVPPSRPQLTSHVTIPAIYKPGITLFVLRSDSQALQELLLATDLP</sequence>
<feature type="region of interest" description="Disordered" evidence="1">
    <location>
        <begin position="145"/>
        <end position="193"/>
    </location>
</feature>